<organism evidence="3 4">
    <name type="scientific">Elysia crispata</name>
    <name type="common">lettuce slug</name>
    <dbReference type="NCBI Taxonomy" id="231223"/>
    <lineage>
        <taxon>Eukaryota</taxon>
        <taxon>Metazoa</taxon>
        <taxon>Spiralia</taxon>
        <taxon>Lophotrochozoa</taxon>
        <taxon>Mollusca</taxon>
        <taxon>Gastropoda</taxon>
        <taxon>Heterobranchia</taxon>
        <taxon>Euthyneura</taxon>
        <taxon>Panpulmonata</taxon>
        <taxon>Sacoglossa</taxon>
        <taxon>Placobranchoidea</taxon>
        <taxon>Plakobranchidae</taxon>
        <taxon>Elysia</taxon>
    </lineage>
</organism>
<feature type="chain" id="PRO_5042111267" description="Secreted protein" evidence="2">
    <location>
        <begin position="28"/>
        <end position="88"/>
    </location>
</feature>
<gene>
    <name evidence="3" type="ORF">RRG08_042233</name>
</gene>
<dbReference type="Proteomes" id="UP001283361">
    <property type="component" value="Unassembled WGS sequence"/>
</dbReference>
<evidence type="ECO:0000256" key="2">
    <source>
        <dbReference type="SAM" id="SignalP"/>
    </source>
</evidence>
<proteinExistence type="predicted"/>
<evidence type="ECO:0008006" key="5">
    <source>
        <dbReference type="Google" id="ProtNLM"/>
    </source>
</evidence>
<comment type="caution">
    <text evidence="3">The sequence shown here is derived from an EMBL/GenBank/DDBJ whole genome shotgun (WGS) entry which is preliminary data.</text>
</comment>
<feature type="compositionally biased region" description="Basic residues" evidence="1">
    <location>
        <begin position="54"/>
        <end position="65"/>
    </location>
</feature>
<evidence type="ECO:0000313" key="3">
    <source>
        <dbReference type="EMBL" id="KAK3793290.1"/>
    </source>
</evidence>
<name>A0AAE1E4J8_9GAST</name>
<evidence type="ECO:0000256" key="1">
    <source>
        <dbReference type="SAM" id="MobiDB-lite"/>
    </source>
</evidence>
<protein>
    <recommendedName>
        <fullName evidence="5">Secreted protein</fullName>
    </recommendedName>
</protein>
<keyword evidence="2" id="KW-0732">Signal</keyword>
<accession>A0AAE1E4J8</accession>
<evidence type="ECO:0000313" key="4">
    <source>
        <dbReference type="Proteomes" id="UP001283361"/>
    </source>
</evidence>
<feature type="signal peptide" evidence="2">
    <location>
        <begin position="1"/>
        <end position="27"/>
    </location>
</feature>
<reference evidence="3" key="1">
    <citation type="journal article" date="2023" name="G3 (Bethesda)">
        <title>A reference genome for the long-term kleptoplast-retaining sea slug Elysia crispata morphotype clarki.</title>
        <authorList>
            <person name="Eastman K.E."/>
            <person name="Pendleton A.L."/>
            <person name="Shaikh M.A."/>
            <person name="Suttiyut T."/>
            <person name="Ogas R."/>
            <person name="Tomko P."/>
            <person name="Gavelis G."/>
            <person name="Widhalm J.R."/>
            <person name="Wisecaver J.H."/>
        </authorList>
    </citation>
    <scope>NUCLEOTIDE SEQUENCE</scope>
    <source>
        <strain evidence="3">ECLA1</strain>
    </source>
</reference>
<sequence>MFTRYRLLQPATCRIVWLIILWHRLESVLVSNQTLQGKPTKALQTVLAPRKAKTKTTTKRCKSKAKREEQCDPDSIDNTGIRRVGWDS</sequence>
<dbReference type="AlphaFoldDB" id="A0AAE1E4J8"/>
<dbReference type="EMBL" id="JAWDGP010001262">
    <property type="protein sequence ID" value="KAK3793290.1"/>
    <property type="molecule type" value="Genomic_DNA"/>
</dbReference>
<feature type="region of interest" description="Disordered" evidence="1">
    <location>
        <begin position="54"/>
        <end position="76"/>
    </location>
</feature>
<keyword evidence="4" id="KW-1185">Reference proteome</keyword>